<proteinExistence type="predicted"/>
<dbReference type="STRING" id="5627.A0A1C7MI29"/>
<keyword evidence="1" id="KW-0812">Transmembrane</keyword>
<keyword evidence="4" id="KW-1185">Reference proteome</keyword>
<feature type="transmembrane region" description="Helical" evidence="1">
    <location>
        <begin position="12"/>
        <end position="34"/>
    </location>
</feature>
<dbReference type="OrthoDB" id="2743553at2759"/>
<feature type="transmembrane region" description="Helical" evidence="1">
    <location>
        <begin position="207"/>
        <end position="227"/>
    </location>
</feature>
<accession>A0A1C7MI29</accession>
<dbReference type="InterPro" id="IPR045338">
    <property type="entry name" value="DUF6535"/>
</dbReference>
<dbReference type="EMBL" id="LUGG01000003">
    <property type="protein sequence ID" value="OBZ76287.1"/>
    <property type="molecule type" value="Genomic_DNA"/>
</dbReference>
<gene>
    <name evidence="3" type="ORF">A0H81_02930</name>
</gene>
<keyword evidence="1" id="KW-0472">Membrane</keyword>
<feature type="transmembrane region" description="Helical" evidence="1">
    <location>
        <begin position="142"/>
        <end position="168"/>
    </location>
</feature>
<evidence type="ECO:0000256" key="1">
    <source>
        <dbReference type="SAM" id="Phobius"/>
    </source>
</evidence>
<reference evidence="3 4" key="1">
    <citation type="submission" date="2016-03" db="EMBL/GenBank/DDBJ databases">
        <title>Whole genome sequencing of Grifola frondosa 9006-11.</title>
        <authorList>
            <person name="Min B."/>
            <person name="Park H."/>
            <person name="Kim J.-G."/>
            <person name="Cho H."/>
            <person name="Oh Y.-L."/>
            <person name="Kong W.-S."/>
            <person name="Choi I.-G."/>
        </authorList>
    </citation>
    <scope>NUCLEOTIDE SEQUENCE [LARGE SCALE GENOMIC DNA]</scope>
    <source>
        <strain evidence="3 4">9006-11</strain>
    </source>
</reference>
<feature type="transmembrane region" description="Helical" evidence="1">
    <location>
        <begin position="174"/>
        <end position="195"/>
    </location>
</feature>
<comment type="caution">
    <text evidence="3">The sequence shown here is derived from an EMBL/GenBank/DDBJ whole genome shotgun (WGS) entry which is preliminary data.</text>
</comment>
<feature type="transmembrane region" description="Helical" evidence="1">
    <location>
        <begin position="87"/>
        <end position="106"/>
    </location>
</feature>
<dbReference type="AlphaFoldDB" id="A0A1C7MI29"/>
<evidence type="ECO:0000259" key="2">
    <source>
        <dbReference type="Pfam" id="PF20153"/>
    </source>
</evidence>
<feature type="domain" description="DUF6535" evidence="2">
    <location>
        <begin position="1"/>
        <end position="167"/>
    </location>
</feature>
<evidence type="ECO:0000313" key="3">
    <source>
        <dbReference type="EMBL" id="OBZ76287.1"/>
    </source>
</evidence>
<evidence type="ECO:0000313" key="4">
    <source>
        <dbReference type="Proteomes" id="UP000092993"/>
    </source>
</evidence>
<name>A0A1C7MI29_GRIFR</name>
<dbReference type="Pfam" id="PF20153">
    <property type="entry name" value="DUF6535"/>
    <property type="match status" value="1"/>
</dbReference>
<sequence>MVRPWIEQIDSFLIFAGLFSGVLTAFIIQSYSFLQQGSDTQAVEILSQISSQLANLSLVTQPPIHVSATDGAPIPFSPSFASITFNALWFTSLACSLFSASISILVKEWLRDYEAEVPSHPREIARTLQFRRKGLLKWRGDCAVLFIAILLQASVALFLADLLCFVWVSNAVVAVFVSAVVCVWVVFWTIASITPSFHTDCPYRSPLSRFVFVLSLYGNCLLKLIGLDLSDVVGLDRHDHWPDREAHIVKMEGRILELDALLYVNEIRGGDSSLERVNLGCIRDIEDGMEFIFMLLAKRSGYNVELLTDLCRTVGTPTTDVLHTIINAPVNDSVIYSVCSSSFINRDTPRVSYVMSMSCARYLYHSSSKENVATAILLLWYASSHLKDSGKFSHVYKAQDIQTLLRIVTHPNDSATYVTLCAIMSQFTADLEDMQLNKRQSLLDGLAVRLPSLATQVESMVDNGPSRQGAAVCAGH</sequence>
<keyword evidence="1" id="KW-1133">Transmembrane helix</keyword>
<organism evidence="3 4">
    <name type="scientific">Grifola frondosa</name>
    <name type="common">Maitake</name>
    <name type="synonym">Polyporus frondosus</name>
    <dbReference type="NCBI Taxonomy" id="5627"/>
    <lineage>
        <taxon>Eukaryota</taxon>
        <taxon>Fungi</taxon>
        <taxon>Dikarya</taxon>
        <taxon>Basidiomycota</taxon>
        <taxon>Agaricomycotina</taxon>
        <taxon>Agaricomycetes</taxon>
        <taxon>Polyporales</taxon>
        <taxon>Grifolaceae</taxon>
        <taxon>Grifola</taxon>
    </lineage>
</organism>
<dbReference type="Proteomes" id="UP000092993">
    <property type="component" value="Unassembled WGS sequence"/>
</dbReference>
<protein>
    <recommendedName>
        <fullName evidence="2">DUF6535 domain-containing protein</fullName>
    </recommendedName>
</protein>